<protein>
    <recommendedName>
        <fullName evidence="3">Twin-arginine translocation pathway signal protein</fullName>
    </recommendedName>
</protein>
<dbReference type="InterPro" id="IPR011048">
    <property type="entry name" value="Haem_d1_sf"/>
</dbReference>
<organism evidence="1 2">
    <name type="scientific">Sphingomonas parapaucimobilis NBRC 15100</name>
    <dbReference type="NCBI Taxonomy" id="1219049"/>
    <lineage>
        <taxon>Bacteria</taxon>
        <taxon>Pseudomonadati</taxon>
        <taxon>Pseudomonadota</taxon>
        <taxon>Alphaproteobacteria</taxon>
        <taxon>Sphingomonadales</taxon>
        <taxon>Sphingomonadaceae</taxon>
        <taxon>Sphingomonas</taxon>
    </lineage>
</organism>
<dbReference type="OrthoDB" id="145213at2"/>
<dbReference type="AlphaFoldDB" id="A0A0A1W4Z3"/>
<sequence length="341" mass="36341">MPLIDRRQGLWSLAALGVASALPLAWARRAQAAAPSRDVLAVVEKGTGGVAFYRVPDGERLGQVPLGTQPHEMVADADGRFAYVGGYGVKGWQFGGEGGHQLWVIDLAARKLARTIDLAPHRRWHGMRMDAKGRLYALSETDSLLARFDTPATADSPDRMIPVGGARSHYFVVKADGSRAYVADTMSGMVIMVNPDDASFAPVKQHIGKAPEGLALSPDERTLYVIDRPAGVLHALDAVTLRPRARTTLRGEAVRVVVQPDGRLIVSNTADKSLTRHSPATLAEEARLPLPAAAPGLNLPAGDSILYAALENDRIAIVDLAAWKITSGFATGDAPDTAVLL</sequence>
<dbReference type="SUPFAM" id="SSF51004">
    <property type="entry name" value="C-terminal (heme d1) domain of cytochrome cd1-nitrite reductase"/>
    <property type="match status" value="1"/>
</dbReference>
<reference evidence="1 2" key="1">
    <citation type="submission" date="2014-11" db="EMBL/GenBank/DDBJ databases">
        <title>Whole genome shotgun sequence of Sphingomonas parapaucimobilis NBRC 15100.</title>
        <authorList>
            <person name="Katano-Makiyama Y."/>
            <person name="Hosoyama A."/>
            <person name="Hashimoto M."/>
            <person name="Hosoyama Y."/>
            <person name="Noguchi M."/>
            <person name="Numata M."/>
            <person name="Tsuchikane K."/>
            <person name="Hirakata S."/>
            <person name="Uohara A."/>
            <person name="Shimodaira J."/>
            <person name="Ohji S."/>
            <person name="Ichikawa N."/>
            <person name="Kimura A."/>
            <person name="Yamazoe A."/>
            <person name="Fujita N."/>
        </authorList>
    </citation>
    <scope>NUCLEOTIDE SEQUENCE [LARGE SCALE GENOMIC DNA]</scope>
    <source>
        <strain evidence="1 2">NBRC 15100</strain>
    </source>
</reference>
<dbReference type="RefSeq" id="WP_157013592.1">
    <property type="nucleotide sequence ID" value="NZ_BBPI01000032.1"/>
</dbReference>
<proteinExistence type="predicted"/>
<dbReference type="Proteomes" id="UP000032305">
    <property type="component" value="Unassembled WGS sequence"/>
</dbReference>
<dbReference type="InterPro" id="IPR015943">
    <property type="entry name" value="WD40/YVTN_repeat-like_dom_sf"/>
</dbReference>
<dbReference type="eggNOG" id="COG3391">
    <property type="taxonomic scope" value="Bacteria"/>
</dbReference>
<gene>
    <name evidence="1" type="ORF">SP5_032_00250</name>
</gene>
<comment type="caution">
    <text evidence="1">The sequence shown here is derived from an EMBL/GenBank/DDBJ whole genome shotgun (WGS) entry which is preliminary data.</text>
</comment>
<keyword evidence="2" id="KW-1185">Reference proteome</keyword>
<evidence type="ECO:0000313" key="1">
    <source>
        <dbReference type="EMBL" id="GAM00403.1"/>
    </source>
</evidence>
<name>A0A0A1W4Z3_9SPHN</name>
<evidence type="ECO:0000313" key="2">
    <source>
        <dbReference type="Proteomes" id="UP000032305"/>
    </source>
</evidence>
<dbReference type="InterPro" id="IPR006311">
    <property type="entry name" value="TAT_signal"/>
</dbReference>
<dbReference type="PROSITE" id="PS51318">
    <property type="entry name" value="TAT"/>
    <property type="match status" value="1"/>
</dbReference>
<accession>A0A0A1W4Z3</accession>
<dbReference type="Gene3D" id="2.130.10.10">
    <property type="entry name" value="YVTN repeat-like/Quinoprotein amine dehydrogenase"/>
    <property type="match status" value="2"/>
</dbReference>
<dbReference type="EMBL" id="BBPI01000032">
    <property type="protein sequence ID" value="GAM00403.1"/>
    <property type="molecule type" value="Genomic_DNA"/>
</dbReference>
<dbReference type="PANTHER" id="PTHR47197">
    <property type="entry name" value="PROTEIN NIRF"/>
    <property type="match status" value="1"/>
</dbReference>
<dbReference type="PANTHER" id="PTHR47197:SF3">
    <property type="entry name" value="DIHYDRO-HEME D1 DEHYDROGENASE"/>
    <property type="match status" value="1"/>
</dbReference>
<evidence type="ECO:0008006" key="3">
    <source>
        <dbReference type="Google" id="ProtNLM"/>
    </source>
</evidence>
<dbReference type="InterPro" id="IPR051200">
    <property type="entry name" value="Host-pathogen_enzymatic-act"/>
</dbReference>